<dbReference type="Gene3D" id="3.40.190.10">
    <property type="entry name" value="Periplasmic binding protein-like II"/>
    <property type="match status" value="2"/>
</dbReference>
<keyword evidence="10" id="KW-0614">Plasmid</keyword>
<protein>
    <recommendedName>
        <fullName evidence="6">HTH-type transcriptional regulator TtuA</fullName>
    </recommendedName>
    <alternativeName>
        <fullName evidence="7">Tartrate utilization transcriptional regulator</fullName>
    </alternativeName>
</protein>
<dbReference type="InterPro" id="IPR036390">
    <property type="entry name" value="WH_DNA-bd_sf"/>
</dbReference>
<dbReference type="GO" id="GO:0032993">
    <property type="term" value="C:protein-DNA complex"/>
    <property type="evidence" value="ECO:0007669"/>
    <property type="project" value="TreeGrafter"/>
</dbReference>
<dbReference type="AlphaFoldDB" id="A0A060I871"/>
<evidence type="ECO:0000259" key="9">
    <source>
        <dbReference type="Pfam" id="PF03466"/>
    </source>
</evidence>
<evidence type="ECO:0000256" key="2">
    <source>
        <dbReference type="ARBA" id="ARBA00023015"/>
    </source>
</evidence>
<proteinExistence type="inferred from homology"/>
<evidence type="ECO:0000313" key="11">
    <source>
        <dbReference type="Proteomes" id="UP000027180"/>
    </source>
</evidence>
<dbReference type="Pfam" id="PF00126">
    <property type="entry name" value="HTH_1"/>
    <property type="match status" value="1"/>
</dbReference>
<dbReference type="EMBL" id="CP006990">
    <property type="protein sequence ID" value="AIC31128.1"/>
    <property type="molecule type" value="Genomic_DNA"/>
</dbReference>
<accession>A0A060I871</accession>
<dbReference type="SUPFAM" id="SSF53850">
    <property type="entry name" value="Periplasmic binding protein-like II"/>
    <property type="match status" value="1"/>
</dbReference>
<dbReference type="OrthoDB" id="9811588at2"/>
<comment type="similarity">
    <text evidence="1">Belongs to the LysR transcriptional regulatory family.</text>
</comment>
<dbReference type="InterPro" id="IPR005119">
    <property type="entry name" value="LysR_subst-bd"/>
</dbReference>
<keyword evidence="3" id="KW-0238">DNA-binding</keyword>
<evidence type="ECO:0000256" key="6">
    <source>
        <dbReference type="ARBA" id="ARBA00067332"/>
    </source>
</evidence>
<evidence type="ECO:0000313" key="10">
    <source>
        <dbReference type="EMBL" id="AIC31128.1"/>
    </source>
</evidence>
<evidence type="ECO:0000256" key="5">
    <source>
        <dbReference type="ARBA" id="ARBA00054626"/>
    </source>
</evidence>
<dbReference type="Pfam" id="PF03466">
    <property type="entry name" value="LysR_substrate"/>
    <property type="match status" value="1"/>
</dbReference>
<dbReference type="CDD" id="cd08414">
    <property type="entry name" value="PBP2_LTTR_aromatics_like"/>
    <property type="match status" value="1"/>
</dbReference>
<dbReference type="Proteomes" id="UP000027180">
    <property type="component" value="Plasmid pRetIE4771d"/>
</dbReference>
<feature type="domain" description="LysR substrate-binding" evidence="9">
    <location>
        <begin position="87"/>
        <end position="297"/>
    </location>
</feature>
<evidence type="ECO:0000256" key="3">
    <source>
        <dbReference type="ARBA" id="ARBA00023125"/>
    </source>
</evidence>
<dbReference type="FunFam" id="1.10.10.10:FF:000001">
    <property type="entry name" value="LysR family transcriptional regulator"/>
    <property type="match status" value="1"/>
</dbReference>
<organism evidence="10 11">
    <name type="scientific">Rhizobium etli bv. mimosae str. IE4771</name>
    <dbReference type="NCBI Taxonomy" id="1432050"/>
    <lineage>
        <taxon>Bacteria</taxon>
        <taxon>Pseudomonadati</taxon>
        <taxon>Pseudomonadota</taxon>
        <taxon>Alphaproteobacteria</taxon>
        <taxon>Hyphomicrobiales</taxon>
        <taxon>Rhizobiaceae</taxon>
        <taxon>Rhizobium/Agrobacterium group</taxon>
        <taxon>Rhizobium</taxon>
    </lineage>
</organism>
<dbReference type="InterPro" id="IPR000847">
    <property type="entry name" value="LysR_HTH_N"/>
</dbReference>
<comment type="function">
    <text evidence="5">Transcriptional regulator of the ttuABCDE tartrate utilization operon.</text>
</comment>
<evidence type="ECO:0000256" key="1">
    <source>
        <dbReference type="ARBA" id="ARBA00009437"/>
    </source>
</evidence>
<dbReference type="GO" id="GO:0003700">
    <property type="term" value="F:DNA-binding transcription factor activity"/>
    <property type="evidence" value="ECO:0007669"/>
    <property type="project" value="InterPro"/>
</dbReference>
<dbReference type="KEGG" id="rei:IE4771_PD00574"/>
<evidence type="ECO:0000259" key="8">
    <source>
        <dbReference type="Pfam" id="PF00126"/>
    </source>
</evidence>
<dbReference type="PANTHER" id="PTHR30346">
    <property type="entry name" value="TRANSCRIPTIONAL DUAL REGULATOR HCAR-RELATED"/>
    <property type="match status" value="1"/>
</dbReference>
<dbReference type="PANTHER" id="PTHR30346:SF0">
    <property type="entry name" value="HCA OPERON TRANSCRIPTIONAL ACTIVATOR HCAR"/>
    <property type="match status" value="1"/>
</dbReference>
<keyword evidence="4" id="KW-0804">Transcription</keyword>
<dbReference type="RefSeq" id="WP_040142214.1">
    <property type="nucleotide sequence ID" value="NZ_CP006990.1"/>
</dbReference>
<keyword evidence="2" id="KW-0805">Transcription regulation</keyword>
<dbReference type="Gene3D" id="1.10.10.10">
    <property type="entry name" value="Winged helix-like DNA-binding domain superfamily/Winged helix DNA-binding domain"/>
    <property type="match status" value="1"/>
</dbReference>
<evidence type="ECO:0000256" key="7">
    <source>
        <dbReference type="ARBA" id="ARBA00083243"/>
    </source>
</evidence>
<reference evidence="10 11" key="1">
    <citation type="submission" date="2013-12" db="EMBL/GenBank/DDBJ databases">
        <title>Complete genome sequence of Rhizobium etli bv. mimosae IE4771.</title>
        <authorList>
            <person name="Bustos P."/>
            <person name="Santamaria R.I."/>
            <person name="Lozano L."/>
            <person name="Ormeno-Orrillo E."/>
            <person name="Rogel M.A."/>
            <person name="Romero D."/>
            <person name="Cevallos M.A."/>
            <person name="Martinez-Romero E."/>
            <person name="Gonzalez V."/>
        </authorList>
    </citation>
    <scope>NUCLEOTIDE SEQUENCE [LARGE SCALE GENOMIC DNA]</scope>
    <source>
        <strain evidence="10 11">IE4771</strain>
        <plasmid evidence="11">Plasmid pRetIE4771d</plasmid>
    </source>
</reference>
<evidence type="ECO:0000256" key="4">
    <source>
        <dbReference type="ARBA" id="ARBA00023163"/>
    </source>
</evidence>
<dbReference type="SUPFAM" id="SSF46785">
    <property type="entry name" value="Winged helix' DNA-binding domain"/>
    <property type="match status" value="1"/>
</dbReference>
<dbReference type="HOGENOM" id="CLU_039613_6_4_5"/>
<sequence length="304" mass="33163">MELEQLRCFIAVAEELHFGRAAQRIGLLPASLGRHVRLLEESVGSQLLYRTTRSVSLTEDGVALLEEVRPLLARLNELEQRFRANQRQRSHVLRIGAIDSAAAGLLPSLIQDFRAIAPDVKTQLIEDKSIRLVPKLLAGGLDLAFIRPRSGMSQNLAVEDLFSETAVVAVPSAHVLADNNSIPLLDLASEPLIVPDRRSRPHSYDLTLNMFAAAGLHPYIAQVADEKQTIVSMVAAGLGLAVVPRWTSSLASAGVRFLPLDDGTGQPTQTLPLAAAWMKAVRDPQRDALLDLLRQNLARYSAQA</sequence>
<geneLocation type="plasmid" evidence="10 11">
    <name>pRetIE4771d</name>
</geneLocation>
<gene>
    <name evidence="10" type="primary">ttuA</name>
    <name evidence="10" type="ORF">IE4771_PD00574</name>
</gene>
<dbReference type="GO" id="GO:0003677">
    <property type="term" value="F:DNA binding"/>
    <property type="evidence" value="ECO:0007669"/>
    <property type="project" value="UniProtKB-KW"/>
</dbReference>
<name>A0A060I871_RHIET</name>
<dbReference type="InterPro" id="IPR036388">
    <property type="entry name" value="WH-like_DNA-bd_sf"/>
</dbReference>
<feature type="domain" description="HTH lysR-type" evidence="8">
    <location>
        <begin position="3"/>
        <end position="61"/>
    </location>
</feature>